<evidence type="ECO:0000313" key="2">
    <source>
        <dbReference type="Proteomes" id="UP000279446"/>
    </source>
</evidence>
<dbReference type="EMBL" id="RZNY01000051">
    <property type="protein sequence ID" value="RUT38715.1"/>
    <property type="molecule type" value="Genomic_DNA"/>
</dbReference>
<accession>A0A3S1BZY2</accession>
<organism evidence="1 2">
    <name type="scientific">Paenibacillus anaericanus</name>
    <dbReference type="NCBI Taxonomy" id="170367"/>
    <lineage>
        <taxon>Bacteria</taxon>
        <taxon>Bacillati</taxon>
        <taxon>Bacillota</taxon>
        <taxon>Bacilli</taxon>
        <taxon>Bacillales</taxon>
        <taxon>Paenibacillaceae</taxon>
        <taxon>Paenibacillus</taxon>
    </lineage>
</organism>
<sequence length="134" mass="15513">MVKTQLESITEIISKLELSISKDTAALNSCDPADPKVHLLKTEIDRMNQRLEFFQKEQQAIIASGKTIYMFEFGTDDHIRQSFQDDDVRWKVDSTFIKYTQRILESDKTPAKKIKMMENLMKVYTDLVESISGT</sequence>
<gene>
    <name evidence="1" type="ORF">EJP82_26750</name>
</gene>
<evidence type="ECO:0000313" key="1">
    <source>
        <dbReference type="EMBL" id="RUT38715.1"/>
    </source>
</evidence>
<dbReference type="RefSeq" id="WP_127195115.1">
    <property type="nucleotide sequence ID" value="NZ_RZNY01000051.1"/>
</dbReference>
<dbReference type="AlphaFoldDB" id="A0A3S1BZY2"/>
<protein>
    <submittedName>
        <fullName evidence="1">Uncharacterized protein</fullName>
    </submittedName>
</protein>
<comment type="caution">
    <text evidence="1">The sequence shown here is derived from an EMBL/GenBank/DDBJ whole genome shotgun (WGS) entry which is preliminary data.</text>
</comment>
<name>A0A3S1BZY2_9BACL</name>
<proteinExistence type="predicted"/>
<dbReference type="OrthoDB" id="2666885at2"/>
<reference evidence="1 2" key="1">
    <citation type="submission" date="2018-12" db="EMBL/GenBank/DDBJ databases">
        <authorList>
            <person name="Sun L."/>
            <person name="Chen Z."/>
        </authorList>
    </citation>
    <scope>NUCLEOTIDE SEQUENCE [LARGE SCALE GENOMIC DNA]</scope>
    <source>
        <strain evidence="1 2">DSM 15890</strain>
    </source>
</reference>
<dbReference type="Proteomes" id="UP000279446">
    <property type="component" value="Unassembled WGS sequence"/>
</dbReference>
<keyword evidence="2" id="KW-1185">Reference proteome</keyword>